<dbReference type="EMBL" id="NJEU01001904">
    <property type="protein sequence ID" value="PHH59405.1"/>
    <property type="molecule type" value="Genomic_DNA"/>
</dbReference>
<sequence>MGRVQGALRSWQARSVLSASGASCWGLAHWLLGWSESSEQRLKSEALVWVERAVEGRLEAHSGLDSRLSRAPSMHQSGKRWGDSDGTARPAGVRGALDSSASDTLSKCSMLGRGMSAAATWARNCSVAAEGCAMERLLSRSRRGLGHGSPGSGSAAPMSGGEGERLAPDIETRSKGEAPESRAH</sequence>
<reference evidence="2 3" key="1">
    <citation type="submission" date="2017-06" db="EMBL/GenBank/DDBJ databases">
        <title>Ant-infecting Ophiocordyceps genomes reveal a high diversity of potential behavioral manipulation genes and a possible major role for enterotoxins.</title>
        <authorList>
            <person name="De Bekker C."/>
            <person name="Evans H.C."/>
            <person name="Brachmann A."/>
            <person name="Hughes D.P."/>
        </authorList>
    </citation>
    <scope>NUCLEOTIDE SEQUENCE [LARGE SCALE GENOMIC DNA]</scope>
    <source>
        <strain evidence="2 3">1348a</strain>
    </source>
</reference>
<feature type="region of interest" description="Disordered" evidence="1">
    <location>
        <begin position="62"/>
        <end position="99"/>
    </location>
</feature>
<dbReference type="Proteomes" id="UP000224854">
    <property type="component" value="Unassembled WGS sequence"/>
</dbReference>
<keyword evidence="3" id="KW-1185">Reference proteome</keyword>
<organism evidence="2 3">
    <name type="scientific">Ophiocordyceps australis</name>
    <dbReference type="NCBI Taxonomy" id="1399860"/>
    <lineage>
        <taxon>Eukaryota</taxon>
        <taxon>Fungi</taxon>
        <taxon>Dikarya</taxon>
        <taxon>Ascomycota</taxon>
        <taxon>Pezizomycotina</taxon>
        <taxon>Sordariomycetes</taxon>
        <taxon>Hypocreomycetidae</taxon>
        <taxon>Hypocreales</taxon>
        <taxon>Ophiocordycipitaceae</taxon>
        <taxon>Ophiocordyceps</taxon>
    </lineage>
</organism>
<evidence type="ECO:0000313" key="3">
    <source>
        <dbReference type="Proteomes" id="UP000224854"/>
    </source>
</evidence>
<feature type="region of interest" description="Disordered" evidence="1">
    <location>
        <begin position="143"/>
        <end position="184"/>
    </location>
</feature>
<dbReference type="AlphaFoldDB" id="A0A2C5XQ48"/>
<evidence type="ECO:0000313" key="2">
    <source>
        <dbReference type="EMBL" id="PHH59405.1"/>
    </source>
</evidence>
<name>A0A2C5XQ48_9HYPO</name>
<gene>
    <name evidence="2" type="ORF">CDD82_2489</name>
</gene>
<evidence type="ECO:0000256" key="1">
    <source>
        <dbReference type="SAM" id="MobiDB-lite"/>
    </source>
</evidence>
<comment type="caution">
    <text evidence="2">The sequence shown here is derived from an EMBL/GenBank/DDBJ whole genome shotgun (WGS) entry which is preliminary data.</text>
</comment>
<proteinExistence type="predicted"/>
<protein>
    <submittedName>
        <fullName evidence="2">Uncharacterized protein</fullName>
    </submittedName>
</protein>
<feature type="compositionally biased region" description="Basic and acidic residues" evidence="1">
    <location>
        <begin position="162"/>
        <end position="184"/>
    </location>
</feature>
<accession>A0A2C5XQ48</accession>